<protein>
    <recommendedName>
        <fullName evidence="3">Protein kinase domain-containing protein</fullName>
    </recommendedName>
</protein>
<accession>A0A5J4YM12</accession>
<feature type="domain" description="Protein kinase" evidence="3">
    <location>
        <begin position="263"/>
        <end position="602"/>
    </location>
</feature>
<dbReference type="PANTHER" id="PTHR10566">
    <property type="entry name" value="CHAPERONE-ACTIVITY OF BC1 COMPLEX CABC1 -RELATED"/>
    <property type="match status" value="1"/>
</dbReference>
<dbReference type="InterPro" id="IPR011009">
    <property type="entry name" value="Kinase-like_dom_sf"/>
</dbReference>
<evidence type="ECO:0000259" key="3">
    <source>
        <dbReference type="PROSITE" id="PS50011"/>
    </source>
</evidence>
<dbReference type="InterPro" id="IPR050154">
    <property type="entry name" value="UbiB_kinase"/>
</dbReference>
<comment type="caution">
    <text evidence="4">The sequence shown here is derived from an EMBL/GenBank/DDBJ whole genome shotgun (WGS) entry which is preliminary data.</text>
</comment>
<feature type="compositionally biased region" description="Polar residues" evidence="2">
    <location>
        <begin position="69"/>
        <end position="81"/>
    </location>
</feature>
<proteinExistence type="inferred from homology"/>
<evidence type="ECO:0000256" key="2">
    <source>
        <dbReference type="SAM" id="MobiDB-lite"/>
    </source>
</evidence>
<name>A0A5J4YM12_PORPP</name>
<dbReference type="Pfam" id="PF03109">
    <property type="entry name" value="ABC1"/>
    <property type="match status" value="1"/>
</dbReference>
<feature type="region of interest" description="Disordered" evidence="2">
    <location>
        <begin position="55"/>
        <end position="81"/>
    </location>
</feature>
<dbReference type="GO" id="GO:0005524">
    <property type="term" value="F:ATP binding"/>
    <property type="evidence" value="ECO:0007669"/>
    <property type="project" value="InterPro"/>
</dbReference>
<gene>
    <name evidence="4" type="ORF">FVE85_7976</name>
</gene>
<feature type="region of interest" description="Disordered" evidence="2">
    <location>
        <begin position="93"/>
        <end position="123"/>
    </location>
</feature>
<dbReference type="Gene3D" id="1.10.510.10">
    <property type="entry name" value="Transferase(Phosphotransferase) domain 1"/>
    <property type="match status" value="1"/>
</dbReference>
<dbReference type="AlphaFoldDB" id="A0A5J4YM12"/>
<feature type="region of interest" description="Disordered" evidence="2">
    <location>
        <begin position="1"/>
        <end position="40"/>
    </location>
</feature>
<reference evidence="5" key="1">
    <citation type="journal article" date="2019" name="Nat. Commun.">
        <title>Expansion of phycobilisome linker gene families in mesophilic red algae.</title>
        <authorList>
            <person name="Lee J."/>
            <person name="Kim D."/>
            <person name="Bhattacharya D."/>
            <person name="Yoon H.S."/>
        </authorList>
    </citation>
    <scope>NUCLEOTIDE SEQUENCE [LARGE SCALE GENOMIC DNA]</scope>
    <source>
        <strain evidence="5">CCMP 1328</strain>
    </source>
</reference>
<organism evidence="4 5">
    <name type="scientific">Porphyridium purpureum</name>
    <name type="common">Red alga</name>
    <name type="synonym">Porphyridium cruentum</name>
    <dbReference type="NCBI Taxonomy" id="35688"/>
    <lineage>
        <taxon>Eukaryota</taxon>
        <taxon>Rhodophyta</taxon>
        <taxon>Bangiophyceae</taxon>
        <taxon>Porphyridiales</taxon>
        <taxon>Porphyridiaceae</taxon>
        <taxon>Porphyridium</taxon>
    </lineage>
</organism>
<dbReference type="GO" id="GO:0004672">
    <property type="term" value="F:protein kinase activity"/>
    <property type="evidence" value="ECO:0007669"/>
    <property type="project" value="InterPro"/>
</dbReference>
<dbReference type="SUPFAM" id="SSF56112">
    <property type="entry name" value="Protein kinase-like (PK-like)"/>
    <property type="match status" value="1"/>
</dbReference>
<feature type="compositionally biased region" description="Low complexity" evidence="2">
    <location>
        <begin position="21"/>
        <end position="40"/>
    </location>
</feature>
<evidence type="ECO:0000256" key="1">
    <source>
        <dbReference type="ARBA" id="ARBA00009670"/>
    </source>
</evidence>
<dbReference type="PROSITE" id="PS50011">
    <property type="entry name" value="PROTEIN_KINASE_DOM"/>
    <property type="match status" value="1"/>
</dbReference>
<dbReference type="EMBL" id="VRMN01000009">
    <property type="protein sequence ID" value="KAA8492469.1"/>
    <property type="molecule type" value="Genomic_DNA"/>
</dbReference>
<dbReference type="OrthoDB" id="427480at2759"/>
<dbReference type="OMA" id="GVMYKFP"/>
<comment type="similarity">
    <text evidence="1">Belongs to the protein kinase superfamily. ADCK protein kinase family.</text>
</comment>
<dbReference type="CDD" id="cd05121">
    <property type="entry name" value="ABC1_ADCK3-like"/>
    <property type="match status" value="1"/>
</dbReference>
<keyword evidence="5" id="KW-1185">Reference proteome</keyword>
<evidence type="ECO:0000313" key="4">
    <source>
        <dbReference type="EMBL" id="KAA8492469.1"/>
    </source>
</evidence>
<sequence>MPLSMVQSPPRAAQELGTVRAEGAANPPAAEEVVGQVRPVRPRVAQAERILEELKAAQARKQASAESDGASSSRRQGQPNLLSPDWIQARLGGAGFSSSTSSSSRSKPSAPRSARTASAGRHILDEEERAIRLTMLEKTGPRYSVESAAAYFRSRQVEVMKRRITVSMPLVSFLTRVVLDYQAGKEEERRPQRAHEFLGIIGELGPAFIKAGQALSSRPDLLPAEYLNELQKLQDRLPPFPTELAFKVIEEELGRPMSEVFEHIEPEPVAAASIGQVYRGVLKTGEKVAVKVQRPNCEEIIAVDIHILRQLSGLLASFLRLLNRELDLRQIIDEFGKLIYEEIDYVKEADNATRFMALFGDLDGIFVPRVFWKHTGRRLLVMEWVEGQRLTSNDLDNRPQLVRTMVQCSLRQMLEEGFFHADPHGGNLLATPDGKLCYLDFGMMSEVNQKQRYGIIEAVIHLVNRDFESLARLYVRLGFIPQEQDLRPIIESLNDALPDVLNASVSELNFKSVIDKLGAVFYKYPFRLPEFYTAILRCLGVLEGLAIQIDPSFRIINDAYPYIAGRLLIDDAPEVQDILEVLLFNQGEPRWDRLENLLESAADSKSYDVTLALNRMVEYILSQRAERLRYKVADDIVDELDELSSDVAKYAAGLLVQQAQLVSKQTGLPLLPPFSFLARSIPSPVETQAMTNAARLLSALRRSQGFEPARLQPAVEKFARNPEGRRILLEVGVNLAERMSSRTIRAIFNLSDDGKRRTGGRTGSR</sequence>
<dbReference type="Proteomes" id="UP000324585">
    <property type="component" value="Unassembled WGS sequence"/>
</dbReference>
<dbReference type="InterPro" id="IPR004147">
    <property type="entry name" value="ABC1_dom"/>
</dbReference>
<dbReference type="PANTHER" id="PTHR10566:SF128">
    <property type="entry name" value="UBIB DOMAIN CONTAINING KINASE"/>
    <property type="match status" value="1"/>
</dbReference>
<dbReference type="InterPro" id="IPR000719">
    <property type="entry name" value="Prot_kinase_dom"/>
</dbReference>
<feature type="compositionally biased region" description="Low complexity" evidence="2">
    <location>
        <begin position="96"/>
        <end position="121"/>
    </location>
</feature>
<evidence type="ECO:0000313" key="5">
    <source>
        <dbReference type="Proteomes" id="UP000324585"/>
    </source>
</evidence>